<protein>
    <recommendedName>
        <fullName evidence="9">BioF2-like acetyltransferase domain-containing protein</fullName>
    </recommendedName>
</protein>
<dbReference type="AlphaFoldDB" id="A0A1F5FTB7"/>
<dbReference type="PANTHER" id="PTHR36174:SF1">
    <property type="entry name" value="LIPID II:GLYCINE GLYCYLTRANSFERASE"/>
    <property type="match status" value="1"/>
</dbReference>
<dbReference type="SUPFAM" id="SSF55729">
    <property type="entry name" value="Acyl-CoA N-acyltransferases (Nat)"/>
    <property type="match status" value="1"/>
</dbReference>
<keyword evidence="5" id="KW-0012">Acyltransferase</keyword>
<comment type="caution">
    <text evidence="7">The sequence shown here is derived from an EMBL/GenBank/DDBJ whole genome shotgun (WGS) entry which is preliminary data.</text>
</comment>
<dbReference type="PROSITE" id="PS51191">
    <property type="entry name" value="FEMABX"/>
    <property type="match status" value="1"/>
</dbReference>
<dbReference type="InterPro" id="IPR003447">
    <property type="entry name" value="FEMABX"/>
</dbReference>
<proteinExistence type="inferred from homology"/>
<dbReference type="Pfam" id="PF02388">
    <property type="entry name" value="FemAB"/>
    <property type="match status" value="1"/>
</dbReference>
<evidence type="ECO:0000313" key="8">
    <source>
        <dbReference type="Proteomes" id="UP000179237"/>
    </source>
</evidence>
<dbReference type="InterPro" id="IPR016181">
    <property type="entry name" value="Acyl_CoA_acyltransferase"/>
</dbReference>
<dbReference type="GO" id="GO:0008360">
    <property type="term" value="P:regulation of cell shape"/>
    <property type="evidence" value="ECO:0007669"/>
    <property type="project" value="UniProtKB-KW"/>
</dbReference>
<keyword evidence="2" id="KW-0808">Transferase</keyword>
<evidence type="ECO:0000256" key="4">
    <source>
        <dbReference type="ARBA" id="ARBA00022984"/>
    </source>
</evidence>
<keyword evidence="4" id="KW-0573">Peptidoglycan synthesis</keyword>
<evidence type="ECO:0000256" key="5">
    <source>
        <dbReference type="ARBA" id="ARBA00023315"/>
    </source>
</evidence>
<dbReference type="GO" id="GO:0016755">
    <property type="term" value="F:aminoacyltransferase activity"/>
    <property type="evidence" value="ECO:0007669"/>
    <property type="project" value="InterPro"/>
</dbReference>
<comment type="similarity">
    <text evidence="1">Belongs to the FemABX family.</text>
</comment>
<keyword evidence="6" id="KW-0961">Cell wall biogenesis/degradation</keyword>
<evidence type="ECO:0008006" key="9">
    <source>
        <dbReference type="Google" id="ProtNLM"/>
    </source>
</evidence>
<dbReference type="Gene3D" id="3.40.630.30">
    <property type="match status" value="1"/>
</dbReference>
<name>A0A1F5FTB7_9BACT</name>
<evidence type="ECO:0000313" key="7">
    <source>
        <dbReference type="EMBL" id="OGD82856.1"/>
    </source>
</evidence>
<dbReference type="GO" id="GO:0071555">
    <property type="term" value="P:cell wall organization"/>
    <property type="evidence" value="ECO:0007669"/>
    <property type="project" value="UniProtKB-KW"/>
</dbReference>
<dbReference type="EMBL" id="MFAQ01000037">
    <property type="protein sequence ID" value="OGD82856.1"/>
    <property type="molecule type" value="Genomic_DNA"/>
</dbReference>
<evidence type="ECO:0000256" key="6">
    <source>
        <dbReference type="ARBA" id="ARBA00023316"/>
    </source>
</evidence>
<evidence type="ECO:0000256" key="3">
    <source>
        <dbReference type="ARBA" id="ARBA00022960"/>
    </source>
</evidence>
<dbReference type="Proteomes" id="UP000179237">
    <property type="component" value="Unassembled WGS sequence"/>
</dbReference>
<keyword evidence="3" id="KW-0133">Cell shape</keyword>
<organism evidence="7 8">
    <name type="scientific">Candidatus Collierbacteria bacterium RIFOXYD1_FULL_40_9</name>
    <dbReference type="NCBI Taxonomy" id="1817731"/>
    <lineage>
        <taxon>Bacteria</taxon>
        <taxon>Candidatus Collieribacteriota</taxon>
    </lineage>
</organism>
<gene>
    <name evidence="7" type="ORF">A2572_02020</name>
</gene>
<evidence type="ECO:0000256" key="1">
    <source>
        <dbReference type="ARBA" id="ARBA00009943"/>
    </source>
</evidence>
<dbReference type="InterPro" id="IPR050644">
    <property type="entry name" value="PG_Glycine_Bridge_Synth"/>
</dbReference>
<accession>A0A1F5FTB7</accession>
<dbReference type="PANTHER" id="PTHR36174">
    <property type="entry name" value="LIPID II:GLYCINE GLYCYLTRANSFERASE"/>
    <property type="match status" value="1"/>
</dbReference>
<sequence>MVQDIRQNQLWLAYCKTKGYKILSIPTKSTKTIWGIAIPIGFFGLKMLKIQRAVVDPDWLELKRIKRVNRVVSTIIEPQKINSRNNYKKWGYRLSNFPYLATKTVVVDLKQTEKDLWHKLSENSKRLVKKNEKLKIREVSGEEFLELWKPNSKIWTMKLIEMEEIKKVLGDKSKYLVSYLGDEPQSGIILIETNNTAYYLHSFTTKEGRKTGAHFKMVWEVLVEEKKRGMSFFDFEGIYDKRWPQKKWLGFTEFKKKFGGKTITFPGCFHRWF</sequence>
<dbReference type="GO" id="GO:0009252">
    <property type="term" value="P:peptidoglycan biosynthetic process"/>
    <property type="evidence" value="ECO:0007669"/>
    <property type="project" value="UniProtKB-KW"/>
</dbReference>
<reference evidence="7 8" key="1">
    <citation type="journal article" date="2016" name="Nat. Commun.">
        <title>Thousands of microbial genomes shed light on interconnected biogeochemical processes in an aquifer system.</title>
        <authorList>
            <person name="Anantharaman K."/>
            <person name="Brown C.T."/>
            <person name="Hug L.A."/>
            <person name="Sharon I."/>
            <person name="Castelle C.J."/>
            <person name="Probst A.J."/>
            <person name="Thomas B.C."/>
            <person name="Singh A."/>
            <person name="Wilkins M.J."/>
            <person name="Karaoz U."/>
            <person name="Brodie E.L."/>
            <person name="Williams K.H."/>
            <person name="Hubbard S.S."/>
            <person name="Banfield J.F."/>
        </authorList>
    </citation>
    <scope>NUCLEOTIDE SEQUENCE [LARGE SCALE GENOMIC DNA]</scope>
</reference>
<evidence type="ECO:0000256" key="2">
    <source>
        <dbReference type="ARBA" id="ARBA00022679"/>
    </source>
</evidence>